<evidence type="ECO:0000313" key="2">
    <source>
        <dbReference type="EnsemblMetazoa" id="XP_019756968.1"/>
    </source>
</evidence>
<reference evidence="2" key="2">
    <citation type="submission" date="2024-08" db="UniProtKB">
        <authorList>
            <consortium name="EnsemblMetazoa"/>
        </authorList>
    </citation>
    <scope>IDENTIFICATION</scope>
</reference>
<accession>A0AAR5P785</accession>
<proteinExistence type="predicted"/>
<evidence type="ECO:0000256" key="1">
    <source>
        <dbReference type="SAM" id="MobiDB-lite"/>
    </source>
</evidence>
<dbReference type="Proteomes" id="UP000019118">
    <property type="component" value="Unassembled WGS sequence"/>
</dbReference>
<name>A0AAR5P785_DENPD</name>
<organism evidence="2 3">
    <name type="scientific">Dendroctonus ponderosae</name>
    <name type="common">Mountain pine beetle</name>
    <dbReference type="NCBI Taxonomy" id="77166"/>
    <lineage>
        <taxon>Eukaryota</taxon>
        <taxon>Metazoa</taxon>
        <taxon>Ecdysozoa</taxon>
        <taxon>Arthropoda</taxon>
        <taxon>Hexapoda</taxon>
        <taxon>Insecta</taxon>
        <taxon>Pterygota</taxon>
        <taxon>Neoptera</taxon>
        <taxon>Endopterygota</taxon>
        <taxon>Coleoptera</taxon>
        <taxon>Polyphaga</taxon>
        <taxon>Cucujiformia</taxon>
        <taxon>Curculionidae</taxon>
        <taxon>Scolytinae</taxon>
        <taxon>Dendroctonus</taxon>
    </lineage>
</organism>
<reference evidence="3" key="1">
    <citation type="journal article" date="2013" name="Genome Biol.">
        <title>Draft genome of the mountain pine beetle, Dendroctonus ponderosae Hopkins, a major forest pest.</title>
        <authorList>
            <person name="Keeling C.I."/>
            <person name="Yuen M.M."/>
            <person name="Liao N.Y."/>
            <person name="Docking T.R."/>
            <person name="Chan S.K."/>
            <person name="Taylor G.A."/>
            <person name="Palmquist D.L."/>
            <person name="Jackman S.D."/>
            <person name="Nguyen A."/>
            <person name="Li M."/>
            <person name="Henderson H."/>
            <person name="Janes J.K."/>
            <person name="Zhao Y."/>
            <person name="Pandoh P."/>
            <person name="Moore R."/>
            <person name="Sperling F.A."/>
            <person name="Huber D.P."/>
            <person name="Birol I."/>
            <person name="Jones S.J."/>
            <person name="Bohlmann J."/>
        </authorList>
    </citation>
    <scope>NUCLEOTIDE SEQUENCE</scope>
</reference>
<dbReference type="GeneID" id="109535495"/>
<keyword evidence="3" id="KW-1185">Reference proteome</keyword>
<evidence type="ECO:0008006" key="4">
    <source>
        <dbReference type="Google" id="ProtNLM"/>
    </source>
</evidence>
<dbReference type="KEGG" id="dpa:109535495"/>
<sequence>MGDAEIKIVCYADDASLIAESEDTYKGYYTYSTSTAQTLTMEISPTKTKCLTTSKTPLRCKLELDGGVIEQQMKFNYFGVELSGFGDIETDVRDQTTKAIRIAGCLNAIWCNKSMGTDTKSGIYKTVVRPVMTYTADTRPETKNRKNQETPRGSRDENIP</sequence>
<protein>
    <recommendedName>
        <fullName evidence="4">Reverse transcriptase domain-containing protein</fullName>
    </recommendedName>
</protein>
<dbReference type="EnsemblMetazoa" id="XM_019901409.1">
    <property type="protein sequence ID" value="XP_019756968.1"/>
    <property type="gene ID" value="LOC109535495"/>
</dbReference>
<feature type="compositionally biased region" description="Basic and acidic residues" evidence="1">
    <location>
        <begin position="138"/>
        <end position="160"/>
    </location>
</feature>
<dbReference type="AlphaFoldDB" id="A0AAR5P785"/>
<feature type="region of interest" description="Disordered" evidence="1">
    <location>
        <begin position="135"/>
        <end position="160"/>
    </location>
</feature>
<evidence type="ECO:0000313" key="3">
    <source>
        <dbReference type="Proteomes" id="UP000019118"/>
    </source>
</evidence>